<dbReference type="GO" id="GO:1902412">
    <property type="term" value="P:regulation of mitotic cytokinesis"/>
    <property type="evidence" value="ECO:0007669"/>
    <property type="project" value="InterPro"/>
</dbReference>
<organism evidence="1 2">
    <name type="scientific">Paragonimus westermani</name>
    <dbReference type="NCBI Taxonomy" id="34504"/>
    <lineage>
        <taxon>Eukaryota</taxon>
        <taxon>Metazoa</taxon>
        <taxon>Spiralia</taxon>
        <taxon>Lophotrochozoa</taxon>
        <taxon>Platyhelminthes</taxon>
        <taxon>Trematoda</taxon>
        <taxon>Digenea</taxon>
        <taxon>Plagiorchiida</taxon>
        <taxon>Troglotremata</taxon>
        <taxon>Troglotrematidae</taxon>
        <taxon>Paragonimus</taxon>
    </lineage>
</organism>
<dbReference type="OrthoDB" id="6303791at2759"/>
<dbReference type="GO" id="GO:0030496">
    <property type="term" value="C:midbody"/>
    <property type="evidence" value="ECO:0007669"/>
    <property type="project" value="TreeGrafter"/>
</dbReference>
<proteinExistence type="predicted"/>
<evidence type="ECO:0000313" key="1">
    <source>
        <dbReference type="EMBL" id="KAF8571343.1"/>
    </source>
</evidence>
<evidence type="ECO:0000313" key="2">
    <source>
        <dbReference type="Proteomes" id="UP000699462"/>
    </source>
</evidence>
<name>A0A8T0DUE2_9TREM</name>
<comment type="caution">
    <text evidence="1">The sequence shown here is derived from an EMBL/GenBank/DDBJ whole genome shotgun (WGS) entry which is preliminary data.</text>
</comment>
<keyword evidence="2" id="KW-1185">Reference proteome</keyword>
<dbReference type="EMBL" id="JTDF01000576">
    <property type="protein sequence ID" value="KAF8571343.1"/>
    <property type="molecule type" value="Genomic_DNA"/>
</dbReference>
<dbReference type="Proteomes" id="UP000699462">
    <property type="component" value="Unassembled WGS sequence"/>
</dbReference>
<dbReference type="AlphaFoldDB" id="A0A8T0DUE2"/>
<dbReference type="PANTHER" id="PTHR46302:SF3">
    <property type="entry name" value="DOUBLECORTIN DOMAIN-CONTAINING PROTEIN 1"/>
    <property type="match status" value="1"/>
</dbReference>
<dbReference type="PANTHER" id="PTHR46302">
    <property type="entry name" value="DOUBLECORTIN DOMAIN-CONTAINING PROTEIN 1"/>
    <property type="match status" value="1"/>
</dbReference>
<gene>
    <name evidence="1" type="ORF">P879_00076</name>
</gene>
<accession>A0A8T0DUE2</accession>
<protein>
    <submittedName>
        <fullName evidence="1">Uncharacterized protein</fullName>
    </submittedName>
</protein>
<reference evidence="1 2" key="1">
    <citation type="submission" date="2019-07" db="EMBL/GenBank/DDBJ databases">
        <title>Annotation for the trematode Paragonimus westermani.</title>
        <authorList>
            <person name="Choi Y.-J."/>
        </authorList>
    </citation>
    <scope>NUCLEOTIDE SEQUENCE [LARGE SCALE GENOMIC DNA]</scope>
    <source>
        <strain evidence="1">180907_Pwestermani</strain>
    </source>
</reference>
<dbReference type="GO" id="GO:0008017">
    <property type="term" value="F:microtubule binding"/>
    <property type="evidence" value="ECO:0007669"/>
    <property type="project" value="InterPro"/>
</dbReference>
<sequence length="150" mass="17470">MLALNSAARRIFLPSGEEIYSLEQINNIHHMFISCGESFKDPRKQLEGDPTVLEQLNGYLKYSTKLELAAVHIRFLTEGVTARQYPKYFWRVLRRNGIQPTESTLKRHALNELETNSARNDKLTRNLSHRVTSIESLTTEERVQFEDYVE</sequence>
<dbReference type="InterPro" id="IPR043188">
    <property type="entry name" value="DCDC1"/>
</dbReference>